<feature type="region of interest" description="Disordered" evidence="1">
    <location>
        <begin position="1"/>
        <end position="63"/>
    </location>
</feature>
<sequence length="163" mass="16686">MPSTATAGDGTRAPPGLVSSAGLRRNVPGLGPHGRVLVTPVGPQGNIPVRPGRAQHTVGPEDGECVPMASAAVLRPLGHGGSPGHGGGPLDAEVGLLDTEAAPWTRRRAPWTQEGPLNMEEGPWTQEGPLDLEAGPLDTEESPGRGHVSSYSPAPRSPSFLLP</sequence>
<reference evidence="2" key="1">
    <citation type="submission" date="2019-10" db="EMBL/GenBank/DDBJ databases">
        <title>The sequence and de novo assembly of the wild yak genome.</title>
        <authorList>
            <person name="Liu Y."/>
        </authorList>
    </citation>
    <scope>NUCLEOTIDE SEQUENCE [LARGE SCALE GENOMIC DNA]</scope>
    <source>
        <strain evidence="2">WY2019</strain>
    </source>
</reference>
<proteinExistence type="predicted"/>
<feature type="region of interest" description="Disordered" evidence="1">
    <location>
        <begin position="104"/>
        <end position="163"/>
    </location>
</feature>
<dbReference type="Proteomes" id="UP000322234">
    <property type="component" value="Unassembled WGS sequence"/>
</dbReference>
<gene>
    <name evidence="2" type="ORF">E5288_WYG022228</name>
</gene>
<dbReference type="AlphaFoldDB" id="A0A6B0S7N7"/>
<evidence type="ECO:0000313" key="3">
    <source>
        <dbReference type="Proteomes" id="UP000322234"/>
    </source>
</evidence>
<accession>A0A6B0S7N7</accession>
<dbReference type="EMBL" id="VBQZ03000151">
    <property type="protein sequence ID" value="MXQ96006.1"/>
    <property type="molecule type" value="Genomic_DNA"/>
</dbReference>
<evidence type="ECO:0000256" key="1">
    <source>
        <dbReference type="SAM" id="MobiDB-lite"/>
    </source>
</evidence>
<comment type="caution">
    <text evidence="2">The sequence shown here is derived from an EMBL/GenBank/DDBJ whole genome shotgun (WGS) entry which is preliminary data.</text>
</comment>
<organism evidence="2 3">
    <name type="scientific">Bos mutus</name>
    <name type="common">wild yak</name>
    <dbReference type="NCBI Taxonomy" id="72004"/>
    <lineage>
        <taxon>Eukaryota</taxon>
        <taxon>Metazoa</taxon>
        <taxon>Chordata</taxon>
        <taxon>Craniata</taxon>
        <taxon>Vertebrata</taxon>
        <taxon>Euteleostomi</taxon>
        <taxon>Mammalia</taxon>
        <taxon>Eutheria</taxon>
        <taxon>Laurasiatheria</taxon>
        <taxon>Artiodactyla</taxon>
        <taxon>Ruminantia</taxon>
        <taxon>Pecora</taxon>
        <taxon>Bovidae</taxon>
        <taxon>Bovinae</taxon>
        <taxon>Bos</taxon>
    </lineage>
</organism>
<evidence type="ECO:0000313" key="2">
    <source>
        <dbReference type="EMBL" id="MXQ96006.1"/>
    </source>
</evidence>
<name>A0A6B0S7N7_9CETA</name>
<keyword evidence="3" id="KW-1185">Reference proteome</keyword>
<protein>
    <submittedName>
        <fullName evidence="2">Uncharacterized protein</fullName>
    </submittedName>
</protein>